<dbReference type="PANTHER" id="PTHR36223">
    <property type="entry name" value="BETA-LACTAMASE-TYPE TRANSPEPTIDASE FOLD DOMAIN CONTAINING PROTEIN"/>
    <property type="match status" value="1"/>
</dbReference>
<feature type="domain" description="DUF7918" evidence="2">
    <location>
        <begin position="6"/>
        <end position="203"/>
    </location>
</feature>
<feature type="region of interest" description="Disordered" evidence="1">
    <location>
        <begin position="232"/>
        <end position="262"/>
    </location>
</feature>
<gene>
    <name evidence="3" type="ORF">CYLTODRAFT_426462</name>
</gene>
<protein>
    <recommendedName>
        <fullName evidence="2">DUF7918 domain-containing protein</fullName>
    </recommendedName>
</protein>
<dbReference type="Proteomes" id="UP000054007">
    <property type="component" value="Unassembled WGS sequence"/>
</dbReference>
<dbReference type="EMBL" id="KN880728">
    <property type="protein sequence ID" value="KIY63013.1"/>
    <property type="molecule type" value="Genomic_DNA"/>
</dbReference>
<evidence type="ECO:0000313" key="3">
    <source>
        <dbReference type="EMBL" id="KIY63013.1"/>
    </source>
</evidence>
<evidence type="ECO:0000256" key="1">
    <source>
        <dbReference type="SAM" id="MobiDB-lite"/>
    </source>
</evidence>
<reference evidence="3 4" key="1">
    <citation type="journal article" date="2015" name="Fungal Genet. Biol.">
        <title>Evolution of novel wood decay mechanisms in Agaricales revealed by the genome sequences of Fistulina hepatica and Cylindrobasidium torrendii.</title>
        <authorList>
            <person name="Floudas D."/>
            <person name="Held B.W."/>
            <person name="Riley R."/>
            <person name="Nagy L.G."/>
            <person name="Koehler G."/>
            <person name="Ransdell A.S."/>
            <person name="Younus H."/>
            <person name="Chow J."/>
            <person name="Chiniquy J."/>
            <person name="Lipzen A."/>
            <person name="Tritt A."/>
            <person name="Sun H."/>
            <person name="Haridas S."/>
            <person name="LaButti K."/>
            <person name="Ohm R.A."/>
            <person name="Kues U."/>
            <person name="Blanchette R.A."/>
            <person name="Grigoriev I.V."/>
            <person name="Minto R.E."/>
            <person name="Hibbett D.S."/>
        </authorList>
    </citation>
    <scope>NUCLEOTIDE SEQUENCE [LARGE SCALE GENOMIC DNA]</scope>
    <source>
        <strain evidence="3 4">FP15055 ss-10</strain>
    </source>
</reference>
<evidence type="ECO:0000313" key="4">
    <source>
        <dbReference type="Proteomes" id="UP000054007"/>
    </source>
</evidence>
<organism evidence="3 4">
    <name type="scientific">Cylindrobasidium torrendii FP15055 ss-10</name>
    <dbReference type="NCBI Taxonomy" id="1314674"/>
    <lineage>
        <taxon>Eukaryota</taxon>
        <taxon>Fungi</taxon>
        <taxon>Dikarya</taxon>
        <taxon>Basidiomycota</taxon>
        <taxon>Agaricomycotina</taxon>
        <taxon>Agaricomycetes</taxon>
        <taxon>Agaricomycetidae</taxon>
        <taxon>Agaricales</taxon>
        <taxon>Marasmiineae</taxon>
        <taxon>Physalacriaceae</taxon>
        <taxon>Cylindrobasidium</taxon>
    </lineage>
</organism>
<proteinExistence type="predicted"/>
<dbReference type="STRING" id="1314674.A0A0D7AXB4"/>
<dbReference type="Pfam" id="PF25534">
    <property type="entry name" value="DUF7918"/>
    <property type="match status" value="1"/>
</dbReference>
<evidence type="ECO:0000259" key="2">
    <source>
        <dbReference type="Pfam" id="PF25534"/>
    </source>
</evidence>
<keyword evidence="4" id="KW-1185">Reference proteome</keyword>
<accession>A0A0D7AXB4</accession>
<dbReference type="OrthoDB" id="3364132at2759"/>
<dbReference type="AlphaFoldDB" id="A0A0D7AXB4"/>
<dbReference type="PANTHER" id="PTHR36223:SF1">
    <property type="entry name" value="TRANSCRIPTION ELONGATION FACTOR EAF N-TERMINAL DOMAIN-CONTAINING PROTEIN"/>
    <property type="match status" value="1"/>
</dbReference>
<name>A0A0D7AXB4_9AGAR</name>
<sequence>MRIHTGLEAWVSIEGERCEEYGQTLAANGRDVTCWIASEAGKTFSVHWQDRPTQQMDYALIIDGVDIGGKCCVNPTGRLVSMDMTGTRISAIEEQPFMFAPIRQSDDESLLLNSVEGVGEIQIKTGTARFQPAIRTYAPPPSGKTFHERMKKGIDHQTSFGAAKLVAQESVTAYRPVPVGVPTMLTFKYRPLNVLQANGIAPRPKTIETKPVVKQPAIEDDDSEVEIVETKPKTSVKRERTDVAAQHGGSPARKKVKREAAPKIPSDDIIYISD</sequence>
<feature type="compositionally biased region" description="Basic and acidic residues" evidence="1">
    <location>
        <begin position="232"/>
        <end position="242"/>
    </location>
</feature>
<dbReference type="InterPro" id="IPR057678">
    <property type="entry name" value="DUF7918"/>
</dbReference>